<accession>A0A0B7H7N8</accession>
<evidence type="ECO:0000313" key="2">
    <source>
        <dbReference type="Proteomes" id="UP000038083"/>
    </source>
</evidence>
<proteinExistence type="predicted"/>
<dbReference type="RefSeq" id="WP_041995931.1">
    <property type="nucleotide sequence ID" value="NZ_BQMH01000002.1"/>
</dbReference>
<dbReference type="Proteomes" id="UP000038083">
    <property type="component" value="Unassembled WGS sequence"/>
</dbReference>
<dbReference type="AlphaFoldDB" id="A0A0B7H7N8"/>
<name>A0A0B7H7N8_9FLAO</name>
<organism evidence="1 2">
    <name type="scientific">Capnocytophaga cynodegmi</name>
    <dbReference type="NCBI Taxonomy" id="28189"/>
    <lineage>
        <taxon>Bacteria</taxon>
        <taxon>Pseudomonadati</taxon>
        <taxon>Bacteroidota</taxon>
        <taxon>Flavobacteriia</taxon>
        <taxon>Flavobacteriales</taxon>
        <taxon>Flavobacteriaceae</taxon>
        <taxon>Capnocytophaga</taxon>
    </lineage>
</organism>
<gene>
    <name evidence="1" type="ORF">CCYN74_130010</name>
</gene>
<protein>
    <submittedName>
        <fullName evidence="1">Uncharacterized protein</fullName>
    </submittedName>
</protein>
<dbReference type="EMBL" id="CDOG01000005">
    <property type="protein sequence ID" value="CEN35380.1"/>
    <property type="molecule type" value="Genomic_DNA"/>
</dbReference>
<evidence type="ECO:0000313" key="1">
    <source>
        <dbReference type="EMBL" id="CEN35380.1"/>
    </source>
</evidence>
<dbReference type="OrthoDB" id="5952844at2"/>
<reference evidence="1 2" key="1">
    <citation type="submission" date="2015-01" db="EMBL/GenBank/DDBJ databases">
        <authorList>
            <person name="Xiang T."/>
            <person name="Song Y."/>
            <person name="Huang L."/>
            <person name="Wang B."/>
            <person name="Wu P."/>
        </authorList>
    </citation>
    <scope>NUCLEOTIDE SEQUENCE [LARGE SCALE GENOMIC DNA]</scope>
    <source>
        <strain evidence="1 2">Ccy74</strain>
    </source>
</reference>
<sequence>MSNQVSAKLSDSDKEQVKAKLQEIQQLLPFLIALPANQKRGGASMGQKSVEFVNLALRGATNFPQYLLQSFDKEEFANDVKLIDQLWDIRILVASLLEKIDDTIHAASTDVMHTGNEVYTYLKTAAKKDASVKNLVDEMAKRYEKKKTKTQPSAE</sequence>